<dbReference type="InterPro" id="IPR000172">
    <property type="entry name" value="GMC_OxRdtase_N"/>
</dbReference>
<sequence length="518" mass="57446">MKTTSPSPVFRDMGQHGFDPETDLSSDVLIIGSGMGGAAFAAGLASTGLKVRMLEAGDFIPDAPDNRTPQAVYHEMRFHSRDRWLDKNDRAFVPGTYEWVGGNSKFFGAVLYRFREIDFHERHYAEGISPAWPFDYGELQPWYEKAERMLHVRGVTGEDSTEPSGPYGYDFPKVPDEPAIAELRRRLEIDGGIGTATLPLGVDTDAWLAEGQGPWDGYPDATCQGKMEAESRLLPLAAQNKRFKLITSARATRLLVEPGGSRIASVVFERDGREWTHNSKLVVVAAGAVNSAALLLRSGVANSSDQVGRNFMNHIFSVLIAIDPRFRNTSAYQKTITSNAFYDTQNDTGQALGNIQLLGRLYGDTLAHDVKYLPRFALNWIADHSAHFFLQTEDVPKPENRVTLKGDRIKLEWHRDHIPTHQTFVKRAKQLLRDARFPIVLHRLMDEALPYHQCGTVCMGSDSKTSVLNPQNVSWDHPNLIVADASALVSSAGVNPALTVAALSLRAAHHALDRFAQL</sequence>
<dbReference type="Pfam" id="PF05199">
    <property type="entry name" value="GMC_oxred_C"/>
    <property type="match status" value="1"/>
</dbReference>
<evidence type="ECO:0000259" key="6">
    <source>
        <dbReference type="Pfam" id="PF00732"/>
    </source>
</evidence>
<evidence type="ECO:0000256" key="2">
    <source>
        <dbReference type="ARBA" id="ARBA00010790"/>
    </source>
</evidence>
<gene>
    <name evidence="8" type="ORF">KIN_41360</name>
</gene>
<name>A0A6N6JNU4_9RHOB</name>
<keyword evidence="3" id="KW-0285">Flavoprotein</keyword>
<dbReference type="InterPro" id="IPR007867">
    <property type="entry name" value="GMC_OxRtase_C"/>
</dbReference>
<comment type="similarity">
    <text evidence="2">Belongs to the GMC oxidoreductase family.</text>
</comment>
<dbReference type="Gene3D" id="3.50.50.60">
    <property type="entry name" value="FAD/NAD(P)-binding domain"/>
    <property type="match status" value="2"/>
</dbReference>
<feature type="domain" description="Glucose-methanol-choline oxidoreductase N-terminal" evidence="6">
    <location>
        <begin position="226"/>
        <end position="315"/>
    </location>
</feature>
<feature type="domain" description="Glucose-methanol-choline oxidoreductase C-terminal" evidence="7">
    <location>
        <begin position="450"/>
        <end position="503"/>
    </location>
</feature>
<comment type="cofactor">
    <cofactor evidence="1">
        <name>FAD</name>
        <dbReference type="ChEBI" id="CHEBI:57692"/>
    </cofactor>
</comment>
<evidence type="ECO:0000256" key="1">
    <source>
        <dbReference type="ARBA" id="ARBA00001974"/>
    </source>
</evidence>
<evidence type="ECO:0000256" key="3">
    <source>
        <dbReference type="ARBA" id="ARBA00022630"/>
    </source>
</evidence>
<keyword evidence="9" id="KW-1185">Reference proteome</keyword>
<dbReference type="SUPFAM" id="SSF51905">
    <property type="entry name" value="FAD/NAD(P)-binding domain"/>
    <property type="match status" value="1"/>
</dbReference>
<dbReference type="EMBL" id="BLJE01000007">
    <property type="protein sequence ID" value="GFE67062.1"/>
    <property type="molecule type" value="Genomic_DNA"/>
</dbReference>
<dbReference type="Pfam" id="PF00732">
    <property type="entry name" value="GMC_oxred_N"/>
    <property type="match status" value="1"/>
</dbReference>
<evidence type="ECO:0000256" key="5">
    <source>
        <dbReference type="ARBA" id="ARBA00023002"/>
    </source>
</evidence>
<keyword evidence="4" id="KW-0274">FAD</keyword>
<dbReference type="InterPro" id="IPR051473">
    <property type="entry name" value="P2Ox-like"/>
</dbReference>
<keyword evidence="5" id="KW-0560">Oxidoreductase</keyword>
<dbReference type="PANTHER" id="PTHR42784:SF1">
    <property type="entry name" value="PYRANOSE 2-OXIDASE"/>
    <property type="match status" value="1"/>
</dbReference>
<dbReference type="RefSeq" id="WP_243144995.1">
    <property type="nucleotide sequence ID" value="NZ_BLJE01000007.1"/>
</dbReference>
<protein>
    <submittedName>
        <fullName evidence="8">Dehydrogenase</fullName>
    </submittedName>
</protein>
<reference evidence="8 9" key="1">
    <citation type="submission" date="2019-12" db="EMBL/GenBank/DDBJ databases">
        <title>Litoreibacter badius sp. nov., a novel bacteriochlorophyll a-containing bacterium in the genus Litoreibacter.</title>
        <authorList>
            <person name="Kanamuro M."/>
            <person name="Takabe Y."/>
            <person name="Mori K."/>
            <person name="Takaichi S."/>
            <person name="Hanada S."/>
        </authorList>
    </citation>
    <scope>NUCLEOTIDE SEQUENCE [LARGE SCALE GENOMIC DNA]</scope>
    <source>
        <strain evidence="8 9">K6</strain>
    </source>
</reference>
<evidence type="ECO:0000313" key="9">
    <source>
        <dbReference type="Proteomes" id="UP000436822"/>
    </source>
</evidence>
<organism evidence="8 9">
    <name type="scientific">Litoreibacter roseus</name>
    <dbReference type="NCBI Taxonomy" id="2601869"/>
    <lineage>
        <taxon>Bacteria</taxon>
        <taxon>Pseudomonadati</taxon>
        <taxon>Pseudomonadota</taxon>
        <taxon>Alphaproteobacteria</taxon>
        <taxon>Rhodobacterales</taxon>
        <taxon>Roseobacteraceae</taxon>
        <taxon>Litoreibacter</taxon>
    </lineage>
</organism>
<evidence type="ECO:0000256" key="4">
    <source>
        <dbReference type="ARBA" id="ARBA00022827"/>
    </source>
</evidence>
<accession>A0A6N6JNU4</accession>
<evidence type="ECO:0000259" key="7">
    <source>
        <dbReference type="Pfam" id="PF05199"/>
    </source>
</evidence>
<dbReference type="PANTHER" id="PTHR42784">
    <property type="entry name" value="PYRANOSE 2-OXIDASE"/>
    <property type="match status" value="1"/>
</dbReference>
<dbReference type="InterPro" id="IPR036188">
    <property type="entry name" value="FAD/NAD-bd_sf"/>
</dbReference>
<proteinExistence type="inferred from homology"/>
<evidence type="ECO:0000313" key="8">
    <source>
        <dbReference type="EMBL" id="GFE67062.1"/>
    </source>
</evidence>
<dbReference type="Pfam" id="PF13450">
    <property type="entry name" value="NAD_binding_8"/>
    <property type="match status" value="1"/>
</dbReference>
<comment type="caution">
    <text evidence="8">The sequence shown here is derived from an EMBL/GenBank/DDBJ whole genome shotgun (WGS) entry which is preliminary data.</text>
</comment>
<dbReference type="Proteomes" id="UP000436822">
    <property type="component" value="Unassembled WGS sequence"/>
</dbReference>
<dbReference type="GO" id="GO:0016614">
    <property type="term" value="F:oxidoreductase activity, acting on CH-OH group of donors"/>
    <property type="evidence" value="ECO:0007669"/>
    <property type="project" value="InterPro"/>
</dbReference>
<dbReference type="AlphaFoldDB" id="A0A6N6JNU4"/>
<dbReference type="GO" id="GO:0050660">
    <property type="term" value="F:flavin adenine dinucleotide binding"/>
    <property type="evidence" value="ECO:0007669"/>
    <property type="project" value="InterPro"/>
</dbReference>